<comment type="similarity">
    <text evidence="2">Belongs to the autoinducer-2 exporter (AI-2E) (TC 2.A.86) family.</text>
</comment>
<dbReference type="GO" id="GO:0016020">
    <property type="term" value="C:membrane"/>
    <property type="evidence" value="ECO:0007669"/>
    <property type="project" value="UniProtKB-SubCell"/>
</dbReference>
<evidence type="ECO:0000256" key="6">
    <source>
        <dbReference type="SAM" id="Phobius"/>
    </source>
</evidence>
<feature type="transmembrane region" description="Helical" evidence="6">
    <location>
        <begin position="235"/>
        <end position="254"/>
    </location>
</feature>
<evidence type="ECO:0000313" key="8">
    <source>
        <dbReference type="Proteomes" id="UP000274556"/>
    </source>
</evidence>
<evidence type="ECO:0000256" key="2">
    <source>
        <dbReference type="ARBA" id="ARBA00009773"/>
    </source>
</evidence>
<keyword evidence="5 6" id="KW-0472">Membrane</keyword>
<feature type="transmembrane region" description="Helical" evidence="6">
    <location>
        <begin position="7"/>
        <end position="27"/>
    </location>
</feature>
<dbReference type="InterPro" id="IPR002549">
    <property type="entry name" value="AI-2E-like"/>
</dbReference>
<evidence type="ECO:0000256" key="4">
    <source>
        <dbReference type="ARBA" id="ARBA00022989"/>
    </source>
</evidence>
<feature type="transmembrane region" description="Helical" evidence="6">
    <location>
        <begin position="285"/>
        <end position="313"/>
    </location>
</feature>
<dbReference type="PANTHER" id="PTHR21716">
    <property type="entry name" value="TRANSMEMBRANE PROTEIN"/>
    <property type="match status" value="1"/>
</dbReference>
<dbReference type="EMBL" id="RBXL01000001">
    <property type="protein sequence ID" value="RKT44584.1"/>
    <property type="molecule type" value="Genomic_DNA"/>
</dbReference>
<name>A0A495V5N7_9GAMM</name>
<feature type="transmembrane region" description="Helical" evidence="6">
    <location>
        <begin position="140"/>
        <end position="163"/>
    </location>
</feature>
<comment type="subcellular location">
    <subcellularLocation>
        <location evidence="1">Membrane</location>
        <topology evidence="1">Multi-pass membrane protein</topology>
    </subcellularLocation>
</comment>
<sequence>MVSNPGLGPATRFLVAAAAFIVVVAGMRAASSLITPFLLAVFIAVIATPPLRELRRRGAPNWAAMLLVVLAISGLGSVLAILVAGSLDGFQESLPEYQERLKLLVDDLARWLDGVGLHTSREALQTYIDPARVLGLAGDLVSGLSGVLANAFLILLTVVFILLEAAGLPAKLRAALVSPETSTQRMHIVLDSINRYMGIKTLTSAGTGVVIWAWLTILGVDYAVLWALIAFLLNFVPTIGSILAAIPAVLLALVQIDLQSAVLVALGYIVVNTLVGSILEPKIMGYGLGLSTLVVFVSLVFWGWVLGPVGMFLSVPLTMSLKIALDANPQTRPIAVMLGPEIREPHRDRPTGPLER</sequence>
<dbReference type="PANTHER" id="PTHR21716:SF64">
    <property type="entry name" value="AI-2 TRANSPORT PROTEIN TQSA"/>
    <property type="match status" value="1"/>
</dbReference>
<comment type="caution">
    <text evidence="7">The sequence shown here is derived from an EMBL/GenBank/DDBJ whole genome shotgun (WGS) entry which is preliminary data.</text>
</comment>
<evidence type="ECO:0000256" key="1">
    <source>
        <dbReference type="ARBA" id="ARBA00004141"/>
    </source>
</evidence>
<dbReference type="AlphaFoldDB" id="A0A495V5N7"/>
<keyword evidence="4 6" id="KW-1133">Transmembrane helix</keyword>
<feature type="transmembrane region" description="Helical" evidence="6">
    <location>
        <begin position="63"/>
        <end position="87"/>
    </location>
</feature>
<accession>A0A495V5N7</accession>
<dbReference type="Proteomes" id="UP000274556">
    <property type="component" value="Unassembled WGS sequence"/>
</dbReference>
<keyword evidence="3 6" id="KW-0812">Transmembrane</keyword>
<feature type="transmembrane region" description="Helical" evidence="6">
    <location>
        <begin position="261"/>
        <end position="279"/>
    </location>
</feature>
<organism evidence="7 8">
    <name type="scientific">Thiocapsa rosea</name>
    <dbReference type="NCBI Taxonomy" id="69360"/>
    <lineage>
        <taxon>Bacteria</taxon>
        <taxon>Pseudomonadati</taxon>
        <taxon>Pseudomonadota</taxon>
        <taxon>Gammaproteobacteria</taxon>
        <taxon>Chromatiales</taxon>
        <taxon>Chromatiaceae</taxon>
        <taxon>Thiocapsa</taxon>
    </lineage>
</organism>
<evidence type="ECO:0000256" key="3">
    <source>
        <dbReference type="ARBA" id="ARBA00022692"/>
    </source>
</evidence>
<feature type="transmembrane region" description="Helical" evidence="6">
    <location>
        <begin position="205"/>
        <end position="229"/>
    </location>
</feature>
<dbReference type="Pfam" id="PF01594">
    <property type="entry name" value="AI-2E_transport"/>
    <property type="match status" value="1"/>
</dbReference>
<reference evidence="7 8" key="1">
    <citation type="submission" date="2018-10" db="EMBL/GenBank/DDBJ databases">
        <title>Genomic Encyclopedia of Archaeal and Bacterial Type Strains, Phase II (KMG-II): from individual species to whole genera.</title>
        <authorList>
            <person name="Goeker M."/>
        </authorList>
    </citation>
    <scope>NUCLEOTIDE SEQUENCE [LARGE SCALE GENOMIC DNA]</scope>
    <source>
        <strain evidence="7 8">DSM 235</strain>
    </source>
</reference>
<dbReference type="RefSeq" id="WP_120797009.1">
    <property type="nucleotide sequence ID" value="NZ_RBXL01000001.1"/>
</dbReference>
<dbReference type="OrthoDB" id="9799225at2"/>
<keyword evidence="8" id="KW-1185">Reference proteome</keyword>
<evidence type="ECO:0000313" key="7">
    <source>
        <dbReference type="EMBL" id="RKT44584.1"/>
    </source>
</evidence>
<feature type="transmembrane region" description="Helical" evidence="6">
    <location>
        <begin position="33"/>
        <end position="51"/>
    </location>
</feature>
<dbReference type="GO" id="GO:0055085">
    <property type="term" value="P:transmembrane transport"/>
    <property type="evidence" value="ECO:0007669"/>
    <property type="project" value="TreeGrafter"/>
</dbReference>
<protein>
    <submittedName>
        <fullName evidence="7">Putative PurR-regulated permease PerM</fullName>
    </submittedName>
</protein>
<gene>
    <name evidence="7" type="ORF">BDD21_1971</name>
</gene>
<proteinExistence type="inferred from homology"/>
<evidence type="ECO:0000256" key="5">
    <source>
        <dbReference type="ARBA" id="ARBA00023136"/>
    </source>
</evidence>